<reference evidence="3" key="1">
    <citation type="journal article" date="2017" name="Nat. Commun.">
        <title>The asparagus genome sheds light on the origin and evolution of a young Y chromosome.</title>
        <authorList>
            <person name="Harkess A."/>
            <person name="Zhou J."/>
            <person name="Xu C."/>
            <person name="Bowers J.E."/>
            <person name="Van der Hulst R."/>
            <person name="Ayyampalayam S."/>
            <person name="Mercati F."/>
            <person name="Riccardi P."/>
            <person name="McKain M.R."/>
            <person name="Kakrana A."/>
            <person name="Tang H."/>
            <person name="Ray J."/>
            <person name="Groenendijk J."/>
            <person name="Arikit S."/>
            <person name="Mathioni S.M."/>
            <person name="Nakano M."/>
            <person name="Shan H."/>
            <person name="Telgmann-Rauber A."/>
            <person name="Kanno A."/>
            <person name="Yue Z."/>
            <person name="Chen H."/>
            <person name="Li W."/>
            <person name="Chen Y."/>
            <person name="Xu X."/>
            <person name="Zhang Y."/>
            <person name="Luo S."/>
            <person name="Chen H."/>
            <person name="Gao J."/>
            <person name="Mao Z."/>
            <person name="Pires J.C."/>
            <person name="Luo M."/>
            <person name="Kudrna D."/>
            <person name="Wing R.A."/>
            <person name="Meyers B.C."/>
            <person name="Yi K."/>
            <person name="Kong H."/>
            <person name="Lavrijsen P."/>
            <person name="Sunseri F."/>
            <person name="Falavigna A."/>
            <person name="Ye Y."/>
            <person name="Leebens-Mack J.H."/>
            <person name="Chen G."/>
        </authorList>
    </citation>
    <scope>NUCLEOTIDE SEQUENCE [LARGE SCALE GENOMIC DNA]</scope>
    <source>
        <strain evidence="3">cv. DH0086</strain>
    </source>
</reference>
<proteinExistence type="predicted"/>
<evidence type="ECO:0000256" key="1">
    <source>
        <dbReference type="SAM" id="MobiDB-lite"/>
    </source>
</evidence>
<accession>A0A5P1EFJ4</accession>
<protein>
    <submittedName>
        <fullName evidence="2">Uncharacterized protein</fullName>
    </submittedName>
</protein>
<dbReference type="AlphaFoldDB" id="A0A5P1EFJ4"/>
<dbReference type="Proteomes" id="UP000243459">
    <property type="component" value="Chromosome 7"/>
</dbReference>
<feature type="compositionally biased region" description="Polar residues" evidence="1">
    <location>
        <begin position="1"/>
        <end position="11"/>
    </location>
</feature>
<dbReference type="EMBL" id="CM007387">
    <property type="protein sequence ID" value="ONK63599.1"/>
    <property type="molecule type" value="Genomic_DNA"/>
</dbReference>
<sequence>MGPVQSPSISGVCTGLTGEPNPPIGHIKQHPVIHLLHARDHVHHRVHVLRRRSHRQALQVPAAAMYHHILRRQRHVHPGELERYRGRLHRVVVARVEPTKAPSARRFNPPPEPSSLLSYAGVTNLVKQWCRVDDECRVAAAPVDGLKGEGGVGTGTRLRPSRMRLGG</sequence>
<keyword evidence="3" id="KW-1185">Reference proteome</keyword>
<evidence type="ECO:0000313" key="2">
    <source>
        <dbReference type="EMBL" id="ONK63599.1"/>
    </source>
</evidence>
<gene>
    <name evidence="2" type="ORF">A4U43_C07F16920</name>
</gene>
<dbReference type="Gramene" id="ONK63599">
    <property type="protein sequence ID" value="ONK63599"/>
    <property type="gene ID" value="A4U43_C07F16920"/>
</dbReference>
<feature type="region of interest" description="Disordered" evidence="1">
    <location>
        <begin position="1"/>
        <end position="25"/>
    </location>
</feature>
<evidence type="ECO:0000313" key="3">
    <source>
        <dbReference type="Proteomes" id="UP000243459"/>
    </source>
</evidence>
<organism evidence="2 3">
    <name type="scientific">Asparagus officinalis</name>
    <name type="common">Garden asparagus</name>
    <dbReference type="NCBI Taxonomy" id="4686"/>
    <lineage>
        <taxon>Eukaryota</taxon>
        <taxon>Viridiplantae</taxon>
        <taxon>Streptophyta</taxon>
        <taxon>Embryophyta</taxon>
        <taxon>Tracheophyta</taxon>
        <taxon>Spermatophyta</taxon>
        <taxon>Magnoliopsida</taxon>
        <taxon>Liliopsida</taxon>
        <taxon>Asparagales</taxon>
        <taxon>Asparagaceae</taxon>
        <taxon>Asparagoideae</taxon>
        <taxon>Asparagus</taxon>
    </lineage>
</organism>
<name>A0A5P1EFJ4_ASPOF</name>